<dbReference type="AlphaFoldDB" id="A0A0A5FXV3"/>
<proteinExistence type="predicted"/>
<evidence type="ECO:0000259" key="2">
    <source>
        <dbReference type="Pfam" id="PF13529"/>
    </source>
</evidence>
<dbReference type="CDD" id="cd02549">
    <property type="entry name" value="Peptidase_C39A"/>
    <property type="match status" value="1"/>
</dbReference>
<keyword evidence="1" id="KW-1133">Transmembrane helix</keyword>
<reference evidence="3 4" key="1">
    <citation type="submission" date="2013-08" db="EMBL/GenBank/DDBJ databases">
        <authorList>
            <person name="Huang J."/>
            <person name="Wang G."/>
        </authorList>
    </citation>
    <scope>NUCLEOTIDE SEQUENCE [LARGE SCALE GENOMIC DNA]</scope>
    <source>
        <strain evidence="3 4">BH030004</strain>
    </source>
</reference>
<protein>
    <recommendedName>
        <fullName evidence="2">Peptidase C39-like domain-containing protein</fullName>
    </recommendedName>
</protein>
<name>A0A0A5FXV3_9BACI</name>
<keyword evidence="4" id="KW-1185">Reference proteome</keyword>
<comment type="caution">
    <text evidence="3">The sequence shown here is derived from an EMBL/GenBank/DDBJ whole genome shotgun (WGS) entry which is preliminary data.</text>
</comment>
<feature type="transmembrane region" description="Helical" evidence="1">
    <location>
        <begin position="32"/>
        <end position="52"/>
    </location>
</feature>
<feature type="domain" description="Peptidase C39-like" evidence="2">
    <location>
        <begin position="104"/>
        <end position="269"/>
    </location>
</feature>
<gene>
    <name evidence="3" type="ORF">N783_01725</name>
</gene>
<keyword evidence="1" id="KW-0812">Transmembrane</keyword>
<evidence type="ECO:0000256" key="1">
    <source>
        <dbReference type="SAM" id="Phobius"/>
    </source>
</evidence>
<dbReference type="EMBL" id="AVPF01000090">
    <property type="protein sequence ID" value="KGX83663.1"/>
    <property type="molecule type" value="Genomic_DNA"/>
</dbReference>
<organism evidence="3 4">
    <name type="scientific">Pontibacillus marinus BH030004 = DSM 16465</name>
    <dbReference type="NCBI Taxonomy" id="1385511"/>
    <lineage>
        <taxon>Bacteria</taxon>
        <taxon>Bacillati</taxon>
        <taxon>Bacillota</taxon>
        <taxon>Bacilli</taxon>
        <taxon>Bacillales</taxon>
        <taxon>Bacillaceae</taxon>
        <taxon>Pontibacillus</taxon>
    </lineage>
</organism>
<dbReference type="InterPro" id="IPR039563">
    <property type="entry name" value="Peptidase_C39_single_dom"/>
</dbReference>
<evidence type="ECO:0000313" key="3">
    <source>
        <dbReference type="EMBL" id="KGX83663.1"/>
    </source>
</evidence>
<dbReference type="Gene3D" id="3.90.70.10">
    <property type="entry name" value="Cysteine proteinases"/>
    <property type="match status" value="1"/>
</dbReference>
<dbReference type="InterPro" id="IPR039564">
    <property type="entry name" value="Peptidase_C39-like"/>
</dbReference>
<keyword evidence="1" id="KW-0472">Membrane</keyword>
<dbReference type="STRING" id="1385511.GCA_000425225_03662"/>
<dbReference type="RefSeq" id="WP_027448896.1">
    <property type="nucleotide sequence ID" value="NZ_AVPF01000090.1"/>
</dbReference>
<accession>A0A0A5FXV3</accession>
<dbReference type="Pfam" id="PF13529">
    <property type="entry name" value="Peptidase_C39_2"/>
    <property type="match status" value="1"/>
</dbReference>
<dbReference type="OrthoDB" id="1164310at2"/>
<dbReference type="PANTHER" id="PTHR37806">
    <property type="entry name" value="LMO0724 PROTEIN"/>
    <property type="match status" value="1"/>
</dbReference>
<dbReference type="eggNOG" id="COG4990">
    <property type="taxonomic scope" value="Bacteria"/>
</dbReference>
<evidence type="ECO:0000313" key="4">
    <source>
        <dbReference type="Proteomes" id="UP000030403"/>
    </source>
</evidence>
<dbReference type="Proteomes" id="UP000030403">
    <property type="component" value="Unassembled WGS sequence"/>
</dbReference>
<sequence>MLATLTIGVVTLSILLLIGANAKKIQTQYRRLLRWYMVFSVGCALALAIITVHQQRDVWTSTFSEWFSNTQERKHVAASSIGAMELEPIVPLIEQYHLKEKVTLDAPVVRQYPELPRGCEVTSLTMLLRYHDIKSDKMTLAEQVQKDPTPFKAKGDKLFFGNPHKGFVGNMYDLNQPGYGVYNEPIEKLARTYAKDRVVNFSGESFYKILEHLNENRPVWVITNTTYKKLPEELFQTWQTPDGPKTITMKEHSVLVTGYDREFIYFNDPLGKNKKAPISDFRESWVQMGKQAITIK</sequence>
<dbReference type="PANTHER" id="PTHR37806:SF1">
    <property type="entry name" value="PEPTIDASE C39-LIKE DOMAIN-CONTAINING PROTEIN"/>
    <property type="match status" value="1"/>
</dbReference>